<keyword evidence="2" id="KW-1185">Reference proteome</keyword>
<evidence type="ECO:0000313" key="1">
    <source>
        <dbReference type="EMBL" id="MTD15270.1"/>
    </source>
</evidence>
<dbReference type="AlphaFoldDB" id="A0A7K1FMG9"/>
<dbReference type="Proteomes" id="UP000460221">
    <property type="component" value="Unassembled WGS sequence"/>
</dbReference>
<reference evidence="1 2" key="1">
    <citation type="submission" date="2019-11" db="EMBL/GenBank/DDBJ databases">
        <authorList>
            <person name="Jiang L.-Q."/>
        </authorList>
    </citation>
    <scope>NUCLEOTIDE SEQUENCE [LARGE SCALE GENOMIC DNA]</scope>
    <source>
        <strain evidence="1 2">YIM 132087</strain>
    </source>
</reference>
<protein>
    <recommendedName>
        <fullName evidence="3">Septum formation-related domain-containing protein</fullName>
    </recommendedName>
</protein>
<sequence length="287" mass="29424">MDRRRIGVTVVALVLLAALVVPGVLGRRVQGTATLAPPAPRPAAGQCLLDLSPSGRQPYPSARVGPCDGGQIGEIVGVHDISVDPLPCWADLTGYLGLPASVYRVDGWVVRLAAGTVVFGPDPGQRAAGQRWVGCAVRPPASTSQTLRYSGSVRNAFAGGRPPSPFALCAASAEDLLESGTISCAVPHGLETLGNRSTADEAVTQAVLDADCLALARILTVADDPTRGGQLEIRALAYGFGGADRPEQGLTHSRNSLATCVVTPADPGRRLGGTVLGLGGSAVPWVE</sequence>
<dbReference type="RefSeq" id="WP_154769217.1">
    <property type="nucleotide sequence ID" value="NZ_WLYK01000005.1"/>
</dbReference>
<proteinExistence type="predicted"/>
<accession>A0A7K1FMG9</accession>
<evidence type="ECO:0000313" key="2">
    <source>
        <dbReference type="Proteomes" id="UP000460221"/>
    </source>
</evidence>
<dbReference type="EMBL" id="WLYK01000005">
    <property type="protein sequence ID" value="MTD15270.1"/>
    <property type="molecule type" value="Genomic_DNA"/>
</dbReference>
<evidence type="ECO:0008006" key="3">
    <source>
        <dbReference type="Google" id="ProtNLM"/>
    </source>
</evidence>
<organism evidence="1 2">
    <name type="scientific">Nakamurella alba</name>
    <dbReference type="NCBI Taxonomy" id="2665158"/>
    <lineage>
        <taxon>Bacteria</taxon>
        <taxon>Bacillati</taxon>
        <taxon>Actinomycetota</taxon>
        <taxon>Actinomycetes</taxon>
        <taxon>Nakamurellales</taxon>
        <taxon>Nakamurellaceae</taxon>
        <taxon>Nakamurella</taxon>
    </lineage>
</organism>
<name>A0A7K1FMG9_9ACTN</name>
<gene>
    <name evidence="1" type="ORF">GIS00_15110</name>
</gene>
<comment type="caution">
    <text evidence="1">The sequence shown here is derived from an EMBL/GenBank/DDBJ whole genome shotgun (WGS) entry which is preliminary data.</text>
</comment>